<keyword evidence="3" id="KW-1185">Reference proteome</keyword>
<dbReference type="STRING" id="1396821.SAMN05444515_101345"/>
<protein>
    <submittedName>
        <fullName evidence="2">Uncharacterized protein</fullName>
    </submittedName>
</protein>
<reference evidence="3" key="1">
    <citation type="submission" date="2016-10" db="EMBL/GenBank/DDBJ databases">
        <authorList>
            <person name="Varghese N."/>
            <person name="Submissions S."/>
        </authorList>
    </citation>
    <scope>NUCLEOTIDE SEQUENCE [LARGE SCALE GENOMIC DNA]</scope>
    <source>
        <strain evidence="3">DSM 241</strain>
    </source>
</reference>
<dbReference type="Proteomes" id="UP000199256">
    <property type="component" value="Unassembled WGS sequence"/>
</dbReference>
<evidence type="ECO:0000256" key="1">
    <source>
        <dbReference type="SAM" id="MobiDB-lite"/>
    </source>
</evidence>
<evidence type="ECO:0000313" key="3">
    <source>
        <dbReference type="Proteomes" id="UP000199256"/>
    </source>
</evidence>
<proteinExistence type="predicted"/>
<dbReference type="AlphaFoldDB" id="A0A1H7G207"/>
<name>A0A1H7G207_9GAMM</name>
<dbReference type="EMBL" id="FOAA01000001">
    <property type="protein sequence ID" value="SEK29705.1"/>
    <property type="molecule type" value="Genomic_DNA"/>
</dbReference>
<feature type="compositionally biased region" description="Polar residues" evidence="1">
    <location>
        <begin position="1"/>
        <end position="10"/>
    </location>
</feature>
<organism evidence="2 3">
    <name type="scientific">Ectothiorhodospira marina</name>
    <dbReference type="NCBI Taxonomy" id="1396821"/>
    <lineage>
        <taxon>Bacteria</taxon>
        <taxon>Pseudomonadati</taxon>
        <taxon>Pseudomonadota</taxon>
        <taxon>Gammaproteobacteria</taxon>
        <taxon>Chromatiales</taxon>
        <taxon>Ectothiorhodospiraceae</taxon>
        <taxon>Ectothiorhodospira</taxon>
    </lineage>
</organism>
<accession>A0A1H7G207</accession>
<sequence>MTRIESNVDSQRGPVPRRRGDDPAVRLSKEEREARSPQARG</sequence>
<feature type="region of interest" description="Disordered" evidence="1">
    <location>
        <begin position="1"/>
        <end position="41"/>
    </location>
</feature>
<gene>
    <name evidence="2" type="ORF">SAMN05444515_101345</name>
</gene>
<evidence type="ECO:0000313" key="2">
    <source>
        <dbReference type="EMBL" id="SEK29705.1"/>
    </source>
</evidence>
<feature type="compositionally biased region" description="Basic and acidic residues" evidence="1">
    <location>
        <begin position="18"/>
        <end position="35"/>
    </location>
</feature>